<protein>
    <submittedName>
        <fullName evidence="1">Uncharacterized protein</fullName>
    </submittedName>
</protein>
<accession>K1YNN5</accession>
<name>K1YNN5_9BACT</name>
<comment type="caution">
    <text evidence="1">The sequence shown here is derived from an EMBL/GenBank/DDBJ whole genome shotgun (WGS) entry which is preliminary data.</text>
</comment>
<dbReference type="EMBL" id="AMFJ01028825">
    <property type="protein sequence ID" value="EKD44575.1"/>
    <property type="molecule type" value="Genomic_DNA"/>
</dbReference>
<reference evidence="1" key="1">
    <citation type="journal article" date="2012" name="Science">
        <title>Fermentation, hydrogen, and sulfur metabolism in multiple uncultivated bacterial phyla.</title>
        <authorList>
            <person name="Wrighton K.C."/>
            <person name="Thomas B.C."/>
            <person name="Sharon I."/>
            <person name="Miller C.S."/>
            <person name="Castelle C.J."/>
            <person name="VerBerkmoes N.C."/>
            <person name="Wilkins M.J."/>
            <person name="Hettich R.L."/>
            <person name="Lipton M.S."/>
            <person name="Williams K.H."/>
            <person name="Long P.E."/>
            <person name="Banfield J.F."/>
        </authorList>
    </citation>
    <scope>NUCLEOTIDE SEQUENCE [LARGE SCALE GENOMIC DNA]</scope>
</reference>
<proteinExistence type="predicted"/>
<dbReference type="AlphaFoldDB" id="K1YNN5"/>
<evidence type="ECO:0000313" key="1">
    <source>
        <dbReference type="EMBL" id="EKD44575.1"/>
    </source>
</evidence>
<gene>
    <name evidence="1" type="ORF">ACD_71C00094G0001</name>
</gene>
<sequence>MQYMLSEWIIKAFKEEKLNVANFNFSNLLTIKCNMSGGMIEM</sequence>
<organism evidence="1">
    <name type="scientific">uncultured bacterium</name>
    <name type="common">gcode 4</name>
    <dbReference type="NCBI Taxonomy" id="1234023"/>
    <lineage>
        <taxon>Bacteria</taxon>
        <taxon>environmental samples</taxon>
    </lineage>
</organism>